<evidence type="ECO:0000313" key="10">
    <source>
        <dbReference type="EMBL" id="GAA4427207.1"/>
    </source>
</evidence>
<feature type="transmembrane region" description="Helical" evidence="7">
    <location>
        <begin position="139"/>
        <end position="158"/>
    </location>
</feature>
<dbReference type="InterPro" id="IPR051393">
    <property type="entry name" value="ABC_transporter_permease"/>
</dbReference>
<comment type="subcellular location">
    <subcellularLocation>
        <location evidence="1 7">Cell membrane</location>
        <topology evidence="1 7">Multi-pass membrane protein</topology>
    </subcellularLocation>
</comment>
<organism evidence="10 11">
    <name type="scientific">Georgenia halophila</name>
    <dbReference type="NCBI Taxonomy" id="620889"/>
    <lineage>
        <taxon>Bacteria</taxon>
        <taxon>Bacillati</taxon>
        <taxon>Actinomycetota</taxon>
        <taxon>Actinomycetes</taxon>
        <taxon>Micrococcales</taxon>
        <taxon>Bogoriellaceae</taxon>
        <taxon>Georgenia</taxon>
    </lineage>
</organism>
<evidence type="ECO:0000256" key="7">
    <source>
        <dbReference type="RuleBase" id="RU363032"/>
    </source>
</evidence>
<dbReference type="InterPro" id="IPR000515">
    <property type="entry name" value="MetI-like"/>
</dbReference>
<accession>A0ABP8LDA7</accession>
<protein>
    <submittedName>
        <fullName evidence="10">Sugar ABC transporter permease</fullName>
    </submittedName>
</protein>
<gene>
    <name evidence="10" type="ORF">GCM10023169_26880</name>
</gene>
<comment type="similarity">
    <text evidence="7">Belongs to the binding-protein-dependent transport system permease family.</text>
</comment>
<feature type="transmembrane region" description="Helical" evidence="7">
    <location>
        <begin position="244"/>
        <end position="266"/>
    </location>
</feature>
<evidence type="ECO:0000256" key="8">
    <source>
        <dbReference type="SAM" id="MobiDB-lite"/>
    </source>
</evidence>
<keyword evidence="3" id="KW-1003">Cell membrane</keyword>
<evidence type="ECO:0000256" key="6">
    <source>
        <dbReference type="ARBA" id="ARBA00023136"/>
    </source>
</evidence>
<evidence type="ECO:0000313" key="11">
    <source>
        <dbReference type="Proteomes" id="UP001500622"/>
    </source>
</evidence>
<dbReference type="InterPro" id="IPR035906">
    <property type="entry name" value="MetI-like_sf"/>
</dbReference>
<feature type="region of interest" description="Disordered" evidence="8">
    <location>
        <begin position="1"/>
        <end position="31"/>
    </location>
</feature>
<reference evidence="11" key="1">
    <citation type="journal article" date="2019" name="Int. J. Syst. Evol. Microbiol.">
        <title>The Global Catalogue of Microorganisms (GCM) 10K type strain sequencing project: providing services to taxonomists for standard genome sequencing and annotation.</title>
        <authorList>
            <consortium name="The Broad Institute Genomics Platform"/>
            <consortium name="The Broad Institute Genome Sequencing Center for Infectious Disease"/>
            <person name="Wu L."/>
            <person name="Ma J."/>
        </authorList>
    </citation>
    <scope>NUCLEOTIDE SEQUENCE [LARGE SCALE GENOMIC DNA]</scope>
    <source>
        <strain evidence="11">JCM 17810</strain>
    </source>
</reference>
<keyword evidence="11" id="KW-1185">Reference proteome</keyword>
<dbReference type="RefSeq" id="WP_345216768.1">
    <property type="nucleotide sequence ID" value="NZ_BAABGN010000011.1"/>
</dbReference>
<comment type="caution">
    <text evidence="10">The sequence shown here is derived from an EMBL/GenBank/DDBJ whole genome shotgun (WGS) entry which is preliminary data.</text>
</comment>
<evidence type="ECO:0000259" key="9">
    <source>
        <dbReference type="PROSITE" id="PS50928"/>
    </source>
</evidence>
<dbReference type="CDD" id="cd06261">
    <property type="entry name" value="TM_PBP2"/>
    <property type="match status" value="1"/>
</dbReference>
<dbReference type="SUPFAM" id="SSF161098">
    <property type="entry name" value="MetI-like"/>
    <property type="match status" value="1"/>
</dbReference>
<dbReference type="Proteomes" id="UP001500622">
    <property type="component" value="Unassembled WGS sequence"/>
</dbReference>
<dbReference type="PANTHER" id="PTHR30193:SF37">
    <property type="entry name" value="INNER MEMBRANE ABC TRANSPORTER PERMEASE PROTEIN YCJO"/>
    <property type="match status" value="1"/>
</dbReference>
<evidence type="ECO:0000256" key="5">
    <source>
        <dbReference type="ARBA" id="ARBA00022989"/>
    </source>
</evidence>
<proteinExistence type="inferred from homology"/>
<feature type="transmembrane region" description="Helical" evidence="7">
    <location>
        <begin position="105"/>
        <end position="127"/>
    </location>
</feature>
<keyword evidence="6 7" id="KW-0472">Membrane</keyword>
<dbReference type="EMBL" id="BAABGN010000011">
    <property type="protein sequence ID" value="GAA4427207.1"/>
    <property type="molecule type" value="Genomic_DNA"/>
</dbReference>
<name>A0ABP8LDA7_9MICO</name>
<feature type="domain" description="ABC transmembrane type-1" evidence="9">
    <location>
        <begin position="101"/>
        <end position="313"/>
    </location>
</feature>
<keyword evidence="4 7" id="KW-0812">Transmembrane</keyword>
<evidence type="ECO:0000256" key="1">
    <source>
        <dbReference type="ARBA" id="ARBA00004651"/>
    </source>
</evidence>
<dbReference type="Pfam" id="PF00528">
    <property type="entry name" value="BPD_transp_1"/>
    <property type="match status" value="1"/>
</dbReference>
<evidence type="ECO:0000256" key="3">
    <source>
        <dbReference type="ARBA" id="ARBA00022475"/>
    </source>
</evidence>
<sequence>MAAIGQVRAPDADTRRPVARGASGRPRSKQLRRRNRREALLFLLLILPNLAAIVVFGYYPTLYNFVLSFTEWDFVDPAPVFVGFDNYVELFRSGSILMEALKNTAIFVSVAVVGTLFGGMAIGALLAQKLRFTGLVRTLAFAPHMLPGAAIGVLWLFMFDPNYGLSRFFFGLFGMDSPHWTTTSDFSLWSITIAYAWQRLGFVAIIYYTAILDLPKDVFEAAQLDGARGWPLFKNITLPLLSPVTFFLTVTGVIAAAQTFDIIATLTNGGPGNSSTTLPWLIYDQAFVDFNIGTSAATATVMFVLLLIVTLVQTKYASKRVHYS</sequence>
<dbReference type="Gene3D" id="1.10.3720.10">
    <property type="entry name" value="MetI-like"/>
    <property type="match status" value="1"/>
</dbReference>
<feature type="transmembrane region" description="Helical" evidence="7">
    <location>
        <begin position="39"/>
        <end position="59"/>
    </location>
</feature>
<keyword evidence="5 7" id="KW-1133">Transmembrane helix</keyword>
<evidence type="ECO:0000256" key="4">
    <source>
        <dbReference type="ARBA" id="ARBA00022692"/>
    </source>
</evidence>
<dbReference type="PANTHER" id="PTHR30193">
    <property type="entry name" value="ABC TRANSPORTER PERMEASE PROTEIN"/>
    <property type="match status" value="1"/>
</dbReference>
<feature type="transmembrane region" description="Helical" evidence="7">
    <location>
        <begin position="286"/>
        <end position="312"/>
    </location>
</feature>
<keyword evidence="2 7" id="KW-0813">Transport</keyword>
<evidence type="ECO:0000256" key="2">
    <source>
        <dbReference type="ARBA" id="ARBA00022448"/>
    </source>
</evidence>
<dbReference type="PROSITE" id="PS50928">
    <property type="entry name" value="ABC_TM1"/>
    <property type="match status" value="1"/>
</dbReference>
<feature type="transmembrane region" description="Helical" evidence="7">
    <location>
        <begin position="186"/>
        <end position="208"/>
    </location>
</feature>